<dbReference type="InterPro" id="IPR007561">
    <property type="entry name" value="Cell_div_SepF/SepF-rel"/>
</dbReference>
<organism evidence="6 7">
    <name type="scientific">Paraclostridium benzoelyticum</name>
    <dbReference type="NCBI Taxonomy" id="1629550"/>
    <lineage>
        <taxon>Bacteria</taxon>
        <taxon>Bacillati</taxon>
        <taxon>Bacillota</taxon>
        <taxon>Clostridia</taxon>
        <taxon>Peptostreptococcales</taxon>
        <taxon>Peptostreptococcaceae</taxon>
        <taxon>Paraclostridium</taxon>
    </lineage>
</organism>
<comment type="subcellular location">
    <subcellularLocation>
        <location evidence="5">Cytoplasm</location>
    </subcellularLocation>
    <text evidence="5">Localizes to the division site, in a FtsZ-dependent manner.</text>
</comment>
<dbReference type="Gene3D" id="3.30.110.150">
    <property type="entry name" value="SepF-like protein"/>
    <property type="match status" value="1"/>
</dbReference>
<evidence type="ECO:0000313" key="6">
    <source>
        <dbReference type="EMBL" id="KKY02398.1"/>
    </source>
</evidence>
<evidence type="ECO:0000256" key="2">
    <source>
        <dbReference type="ARBA" id="ARBA00023210"/>
    </source>
</evidence>
<dbReference type="GO" id="GO:0005737">
    <property type="term" value="C:cytoplasm"/>
    <property type="evidence" value="ECO:0007669"/>
    <property type="project" value="UniProtKB-SubCell"/>
</dbReference>
<name>A0A0M3DJ60_9FIRM</name>
<dbReference type="GO" id="GO:0000917">
    <property type="term" value="P:division septum assembly"/>
    <property type="evidence" value="ECO:0007669"/>
    <property type="project" value="UniProtKB-KW"/>
</dbReference>
<dbReference type="OrthoDB" id="9815206at2"/>
<keyword evidence="5" id="KW-0963">Cytoplasm</keyword>
<protein>
    <recommendedName>
        <fullName evidence="5">Cell division protein SepF</fullName>
    </recommendedName>
</protein>
<evidence type="ECO:0000256" key="1">
    <source>
        <dbReference type="ARBA" id="ARBA00022618"/>
    </source>
</evidence>
<dbReference type="HAMAP" id="MF_01197">
    <property type="entry name" value="SepF"/>
    <property type="match status" value="1"/>
</dbReference>
<keyword evidence="3 5" id="KW-0131">Cell cycle</keyword>
<gene>
    <name evidence="5" type="primary">sepF</name>
    <name evidence="6" type="ORF">VN21_03290</name>
</gene>
<accession>A0A0M3DJ60</accession>
<comment type="similarity">
    <text evidence="5">Belongs to the SepF family.</text>
</comment>
<keyword evidence="1 5" id="KW-0132">Cell division</keyword>
<dbReference type="EMBL" id="LBBT01000068">
    <property type="protein sequence ID" value="KKY02398.1"/>
    <property type="molecule type" value="Genomic_DNA"/>
</dbReference>
<evidence type="ECO:0000256" key="3">
    <source>
        <dbReference type="ARBA" id="ARBA00023306"/>
    </source>
</evidence>
<evidence type="ECO:0000313" key="7">
    <source>
        <dbReference type="Proteomes" id="UP000034407"/>
    </source>
</evidence>
<comment type="function">
    <text evidence="4 5">Cell division protein that is part of the divisome complex and is recruited early to the Z-ring. Probably stimulates Z-ring formation, perhaps through the cross-linking of FtsZ protofilaments. Its function overlaps with FtsA.</text>
</comment>
<dbReference type="PANTHER" id="PTHR35798:SF1">
    <property type="entry name" value="CELL DIVISION PROTEIN SEPF"/>
    <property type="match status" value="1"/>
</dbReference>
<keyword evidence="2 5" id="KW-0717">Septation</keyword>
<comment type="caution">
    <text evidence="6">The sequence shown here is derived from an EMBL/GenBank/DDBJ whole genome shotgun (WGS) entry which is preliminary data.</text>
</comment>
<evidence type="ECO:0000256" key="5">
    <source>
        <dbReference type="HAMAP-Rule" id="MF_01197"/>
    </source>
</evidence>
<dbReference type="RefSeq" id="WP_046822036.1">
    <property type="nucleotide sequence ID" value="NZ_JBCLWQ010000002.1"/>
</dbReference>
<keyword evidence="7" id="KW-1185">Reference proteome</keyword>
<dbReference type="InterPro" id="IPR023052">
    <property type="entry name" value="Cell_div_SepF"/>
</dbReference>
<dbReference type="GO" id="GO:0043093">
    <property type="term" value="P:FtsZ-dependent cytokinesis"/>
    <property type="evidence" value="ECO:0007669"/>
    <property type="project" value="UniProtKB-UniRule"/>
</dbReference>
<dbReference type="Pfam" id="PF04472">
    <property type="entry name" value="SepF"/>
    <property type="match status" value="1"/>
</dbReference>
<evidence type="ECO:0000256" key="4">
    <source>
        <dbReference type="ARBA" id="ARBA00044936"/>
    </source>
</evidence>
<dbReference type="AlphaFoldDB" id="A0A0M3DJ60"/>
<reference evidence="6 7" key="1">
    <citation type="submission" date="2015-04" db="EMBL/GenBank/DDBJ databases">
        <title>Microcin producing Clostridium sp. JC272T.</title>
        <authorList>
            <person name="Jyothsna T."/>
            <person name="Sasikala C."/>
            <person name="Ramana C."/>
        </authorList>
    </citation>
    <scope>NUCLEOTIDE SEQUENCE [LARGE SCALE GENOMIC DNA]</scope>
    <source>
        <strain evidence="6 7">JC272</strain>
    </source>
</reference>
<dbReference type="PANTHER" id="PTHR35798">
    <property type="entry name" value="CELL DIVISION PROTEIN SEPF"/>
    <property type="match status" value="1"/>
</dbReference>
<dbReference type="Proteomes" id="UP000034407">
    <property type="component" value="Unassembled WGS sequence"/>
</dbReference>
<dbReference type="PATRIC" id="fig|1629550.3.peg.3360"/>
<dbReference type="InterPro" id="IPR038594">
    <property type="entry name" value="SepF-like_sf"/>
</dbReference>
<comment type="subunit">
    <text evidence="5">Homodimer. Interacts with FtsZ.</text>
</comment>
<proteinExistence type="inferred from homology"/>
<sequence length="156" mass="17615">MGNGFIGKIKDWMTDEVEDEFMDEEIEEIEEEVEISEDLSNGVGSIAQSKSNKIVNIHTAGQMKVVIVEPKKYEEVTSIADQLKQRRAVIVNLENLDDAVTRKSIFDFMNGAVYVLDGSIQKVSKAIFILAPNNVDIDANMKKELESKAFFPWQNK</sequence>